<accession>A0AAU7CRK2</accession>
<sequence length="71" mass="7873">MAHTLLVIVYQVLKQRVAYRELGADYCDRLEPERLANSLVRRLEQLGHKVTLTAAKDAELPPDLAGAGCPD</sequence>
<evidence type="ECO:0008006" key="2">
    <source>
        <dbReference type="Google" id="ProtNLM"/>
    </source>
</evidence>
<organism evidence="1">
    <name type="scientific">Singulisphaera sp. Ch08</name>
    <dbReference type="NCBI Taxonomy" id="3120278"/>
    <lineage>
        <taxon>Bacteria</taxon>
        <taxon>Pseudomonadati</taxon>
        <taxon>Planctomycetota</taxon>
        <taxon>Planctomycetia</taxon>
        <taxon>Isosphaerales</taxon>
        <taxon>Isosphaeraceae</taxon>
        <taxon>Singulisphaera</taxon>
    </lineage>
</organism>
<dbReference type="RefSeq" id="WP_406700134.1">
    <property type="nucleotide sequence ID" value="NZ_CP155447.1"/>
</dbReference>
<protein>
    <recommendedName>
        <fullName evidence="2">Transposase</fullName>
    </recommendedName>
</protein>
<reference evidence="1" key="1">
    <citation type="submission" date="2024-05" db="EMBL/GenBank/DDBJ databases">
        <title>Planctomycetes of the genus Singulisphaera possess chitinolytic capabilities.</title>
        <authorList>
            <person name="Ivanova A."/>
        </authorList>
    </citation>
    <scope>NUCLEOTIDE SEQUENCE</scope>
    <source>
        <strain evidence="1">Ch08T</strain>
    </source>
</reference>
<dbReference type="AlphaFoldDB" id="A0AAU7CRK2"/>
<proteinExistence type="predicted"/>
<name>A0AAU7CRK2_9BACT</name>
<gene>
    <name evidence="1" type="ORF">V5E97_14975</name>
</gene>
<evidence type="ECO:0000313" key="1">
    <source>
        <dbReference type="EMBL" id="XBH07291.1"/>
    </source>
</evidence>
<dbReference type="EMBL" id="CP155447">
    <property type="protein sequence ID" value="XBH07291.1"/>
    <property type="molecule type" value="Genomic_DNA"/>
</dbReference>